<protein>
    <recommendedName>
        <fullName evidence="5">HTH luxR-type domain-containing protein</fullName>
    </recommendedName>
</protein>
<reference evidence="7" key="1">
    <citation type="submission" date="2017-05" db="EMBL/GenBank/DDBJ databases">
        <title>Complete and WGS of Bordetella genogroups.</title>
        <authorList>
            <person name="Spilker T."/>
            <person name="Lipuma J."/>
        </authorList>
    </citation>
    <scope>NUCLEOTIDE SEQUENCE [LARGE SCALE GENOMIC DNA]</scope>
    <source>
        <strain evidence="7">AU16122</strain>
    </source>
</reference>
<dbReference type="Pfam" id="PF00196">
    <property type="entry name" value="GerE"/>
    <property type="match status" value="1"/>
</dbReference>
<dbReference type="EMBL" id="NEVM01000005">
    <property type="protein sequence ID" value="OZI32527.1"/>
    <property type="molecule type" value="Genomic_DNA"/>
</dbReference>
<keyword evidence="3" id="KW-0804">Transcription</keyword>
<sequence>MPDPAAAPSGPSACPGAAGHPRQADLTRRERDILPYLISGKSNKYISIELSISSRTAEAHRANILRKMGVRSTMELACRMCPHRQARE</sequence>
<dbReference type="PANTHER" id="PTHR44688">
    <property type="entry name" value="DNA-BINDING TRANSCRIPTIONAL ACTIVATOR DEVR_DOSR"/>
    <property type="match status" value="1"/>
</dbReference>
<dbReference type="CDD" id="cd06170">
    <property type="entry name" value="LuxR_C_like"/>
    <property type="match status" value="1"/>
</dbReference>
<evidence type="ECO:0000313" key="6">
    <source>
        <dbReference type="EMBL" id="OZI32527.1"/>
    </source>
</evidence>
<accession>A0A261S6B2</accession>
<dbReference type="AlphaFoldDB" id="A0A261S6B2"/>
<dbReference type="Gene3D" id="1.10.10.10">
    <property type="entry name" value="Winged helix-like DNA-binding domain superfamily/Winged helix DNA-binding domain"/>
    <property type="match status" value="1"/>
</dbReference>
<organism evidence="6 7">
    <name type="scientific">Bordetella genomosp. 10</name>
    <dbReference type="NCBI Taxonomy" id="1416804"/>
    <lineage>
        <taxon>Bacteria</taxon>
        <taxon>Pseudomonadati</taxon>
        <taxon>Pseudomonadota</taxon>
        <taxon>Betaproteobacteria</taxon>
        <taxon>Burkholderiales</taxon>
        <taxon>Alcaligenaceae</taxon>
        <taxon>Bordetella</taxon>
    </lineage>
</organism>
<dbReference type="Proteomes" id="UP000216020">
    <property type="component" value="Unassembled WGS sequence"/>
</dbReference>
<evidence type="ECO:0000259" key="5">
    <source>
        <dbReference type="PROSITE" id="PS50043"/>
    </source>
</evidence>
<dbReference type="GO" id="GO:0003677">
    <property type="term" value="F:DNA binding"/>
    <property type="evidence" value="ECO:0007669"/>
    <property type="project" value="UniProtKB-KW"/>
</dbReference>
<evidence type="ECO:0000256" key="2">
    <source>
        <dbReference type="ARBA" id="ARBA00023125"/>
    </source>
</evidence>
<keyword evidence="2" id="KW-0238">DNA-binding</keyword>
<feature type="domain" description="HTH luxR-type" evidence="5">
    <location>
        <begin position="19"/>
        <end position="84"/>
    </location>
</feature>
<gene>
    <name evidence="6" type="ORF">CAL29_27730</name>
</gene>
<feature type="compositionally biased region" description="Low complexity" evidence="4">
    <location>
        <begin position="1"/>
        <end position="21"/>
    </location>
</feature>
<comment type="caution">
    <text evidence="6">The sequence shown here is derived from an EMBL/GenBank/DDBJ whole genome shotgun (WGS) entry which is preliminary data.</text>
</comment>
<evidence type="ECO:0000256" key="4">
    <source>
        <dbReference type="SAM" id="MobiDB-lite"/>
    </source>
</evidence>
<dbReference type="OrthoDB" id="9154877at2"/>
<dbReference type="PROSITE" id="PS50043">
    <property type="entry name" value="HTH_LUXR_2"/>
    <property type="match status" value="1"/>
</dbReference>
<dbReference type="InterPro" id="IPR000792">
    <property type="entry name" value="Tscrpt_reg_LuxR_C"/>
</dbReference>
<dbReference type="InterPro" id="IPR036388">
    <property type="entry name" value="WH-like_DNA-bd_sf"/>
</dbReference>
<dbReference type="SUPFAM" id="SSF46894">
    <property type="entry name" value="C-terminal effector domain of the bipartite response regulators"/>
    <property type="match status" value="1"/>
</dbReference>
<keyword evidence="1" id="KW-0805">Transcription regulation</keyword>
<dbReference type="SMART" id="SM00421">
    <property type="entry name" value="HTH_LUXR"/>
    <property type="match status" value="1"/>
</dbReference>
<keyword evidence="7" id="KW-1185">Reference proteome</keyword>
<evidence type="ECO:0000256" key="3">
    <source>
        <dbReference type="ARBA" id="ARBA00023163"/>
    </source>
</evidence>
<dbReference type="PANTHER" id="PTHR44688:SF16">
    <property type="entry name" value="DNA-BINDING TRANSCRIPTIONAL ACTIVATOR DEVR_DOSR"/>
    <property type="match status" value="1"/>
</dbReference>
<dbReference type="GO" id="GO:0006355">
    <property type="term" value="P:regulation of DNA-templated transcription"/>
    <property type="evidence" value="ECO:0007669"/>
    <property type="project" value="InterPro"/>
</dbReference>
<evidence type="ECO:0000313" key="7">
    <source>
        <dbReference type="Proteomes" id="UP000216020"/>
    </source>
</evidence>
<proteinExistence type="predicted"/>
<dbReference type="InterPro" id="IPR016032">
    <property type="entry name" value="Sig_transdc_resp-reg_C-effctor"/>
</dbReference>
<evidence type="ECO:0000256" key="1">
    <source>
        <dbReference type="ARBA" id="ARBA00023015"/>
    </source>
</evidence>
<dbReference type="PRINTS" id="PR00038">
    <property type="entry name" value="HTHLUXR"/>
</dbReference>
<name>A0A261S6B2_9BORD</name>
<feature type="region of interest" description="Disordered" evidence="4">
    <location>
        <begin position="1"/>
        <end position="28"/>
    </location>
</feature>